<gene>
    <name evidence="2" type="ORF">FSCOSCO3_A035056</name>
</gene>
<protein>
    <submittedName>
        <fullName evidence="2">Uncharacterized protein</fullName>
    </submittedName>
</protein>
<evidence type="ECO:0000313" key="2">
    <source>
        <dbReference type="EMBL" id="CAK6964383.1"/>
    </source>
</evidence>
<accession>A0AAV1NZC6</accession>
<comment type="caution">
    <text evidence="2">The sequence shown here is derived from an EMBL/GenBank/DDBJ whole genome shotgun (WGS) entry which is preliminary data.</text>
</comment>
<keyword evidence="3" id="KW-1185">Reference proteome</keyword>
<dbReference type="AlphaFoldDB" id="A0AAV1NZC6"/>
<proteinExistence type="predicted"/>
<dbReference type="Proteomes" id="UP001314229">
    <property type="component" value="Unassembled WGS sequence"/>
</dbReference>
<sequence length="103" mass="11337">MSRFSTRFRGGSPSGSLSGSRGVCSRAAAQNRGQSAADLTVLLPEVNQPRQMEYSFSRDLGLPGSNIVANRRPRQAGRQRSPQHRPLGQRETPSLWLPSPDKY</sequence>
<dbReference type="EMBL" id="CAWUFR010000072">
    <property type="protein sequence ID" value="CAK6964383.1"/>
    <property type="molecule type" value="Genomic_DNA"/>
</dbReference>
<name>A0AAV1NZC6_SCOSC</name>
<reference evidence="2 3" key="1">
    <citation type="submission" date="2024-01" db="EMBL/GenBank/DDBJ databases">
        <authorList>
            <person name="Alioto T."/>
            <person name="Alioto T."/>
            <person name="Gomez Garrido J."/>
        </authorList>
    </citation>
    <scope>NUCLEOTIDE SEQUENCE [LARGE SCALE GENOMIC DNA]</scope>
</reference>
<feature type="compositionally biased region" description="Low complexity" evidence="1">
    <location>
        <begin position="10"/>
        <end position="22"/>
    </location>
</feature>
<evidence type="ECO:0000313" key="3">
    <source>
        <dbReference type="Proteomes" id="UP001314229"/>
    </source>
</evidence>
<feature type="compositionally biased region" description="Basic residues" evidence="1">
    <location>
        <begin position="71"/>
        <end position="83"/>
    </location>
</feature>
<feature type="region of interest" description="Disordered" evidence="1">
    <location>
        <begin position="1"/>
        <end position="37"/>
    </location>
</feature>
<organism evidence="2 3">
    <name type="scientific">Scomber scombrus</name>
    <name type="common">Atlantic mackerel</name>
    <name type="synonym">Scomber vernalis</name>
    <dbReference type="NCBI Taxonomy" id="13677"/>
    <lineage>
        <taxon>Eukaryota</taxon>
        <taxon>Metazoa</taxon>
        <taxon>Chordata</taxon>
        <taxon>Craniata</taxon>
        <taxon>Vertebrata</taxon>
        <taxon>Euteleostomi</taxon>
        <taxon>Actinopterygii</taxon>
        <taxon>Neopterygii</taxon>
        <taxon>Teleostei</taxon>
        <taxon>Neoteleostei</taxon>
        <taxon>Acanthomorphata</taxon>
        <taxon>Pelagiaria</taxon>
        <taxon>Scombriformes</taxon>
        <taxon>Scombridae</taxon>
        <taxon>Scomber</taxon>
    </lineage>
</organism>
<evidence type="ECO:0000256" key="1">
    <source>
        <dbReference type="SAM" id="MobiDB-lite"/>
    </source>
</evidence>
<feature type="region of interest" description="Disordered" evidence="1">
    <location>
        <begin position="54"/>
        <end position="103"/>
    </location>
</feature>